<proteinExistence type="predicted"/>
<evidence type="ECO:0000256" key="5">
    <source>
        <dbReference type="ARBA" id="ARBA00023136"/>
    </source>
</evidence>
<evidence type="ECO:0000313" key="9">
    <source>
        <dbReference type="Proteomes" id="UP000239735"/>
    </source>
</evidence>
<evidence type="ECO:0000256" key="7">
    <source>
        <dbReference type="SAM" id="Phobius"/>
    </source>
</evidence>
<evidence type="ECO:0000313" key="8">
    <source>
        <dbReference type="EMBL" id="SPE26322.1"/>
    </source>
</evidence>
<feature type="transmembrane region" description="Helical" evidence="7">
    <location>
        <begin position="51"/>
        <end position="73"/>
    </location>
</feature>
<evidence type="ECO:0000256" key="4">
    <source>
        <dbReference type="ARBA" id="ARBA00022989"/>
    </source>
</evidence>
<dbReference type="Gene3D" id="1.10.3730.20">
    <property type="match status" value="1"/>
</dbReference>
<name>A0A2N9LSU9_9BACT</name>
<dbReference type="SUPFAM" id="SSF103481">
    <property type="entry name" value="Multidrug resistance efflux transporter EmrE"/>
    <property type="match status" value="1"/>
</dbReference>
<evidence type="ECO:0000256" key="3">
    <source>
        <dbReference type="ARBA" id="ARBA00022692"/>
    </source>
</evidence>
<accession>A0A2N9LSU9</accession>
<feature type="compositionally biased region" description="Basic and acidic residues" evidence="6">
    <location>
        <begin position="138"/>
        <end position="181"/>
    </location>
</feature>
<dbReference type="GO" id="GO:0005886">
    <property type="term" value="C:plasma membrane"/>
    <property type="evidence" value="ECO:0007669"/>
    <property type="project" value="UniProtKB-SubCell"/>
</dbReference>
<dbReference type="Proteomes" id="UP000239735">
    <property type="component" value="Unassembled WGS sequence"/>
</dbReference>
<sequence>MHQHSLSPRQYVILGLVAICAPLGDSCLSRGMTAMPPISVAHPGALIAAVFTPWIALGIALLIGFFASYLTALSWADLTFVLPATAFGYVIIALLAKFWLHESISLERWAGILLITLGVGFVAQGPSRTEHPAPPVNEPERKDPDVKEPPAKRPDVQEPPAKDPGVKEPGIREPEAKEMEA</sequence>
<evidence type="ECO:0008006" key="10">
    <source>
        <dbReference type="Google" id="ProtNLM"/>
    </source>
</evidence>
<dbReference type="PANTHER" id="PTHR30561:SF9">
    <property type="entry name" value="4-AMINO-4-DEOXY-L-ARABINOSE-PHOSPHOUNDECAPRENOL FLIPPASE SUBUNIT ARNF-RELATED"/>
    <property type="match status" value="1"/>
</dbReference>
<reference evidence="9" key="1">
    <citation type="submission" date="2018-02" db="EMBL/GenBank/DDBJ databases">
        <authorList>
            <person name="Hausmann B."/>
        </authorList>
    </citation>
    <scope>NUCLEOTIDE SEQUENCE [LARGE SCALE GENOMIC DNA]</scope>
    <source>
        <strain evidence="9">Peat soil MAG SbA5</strain>
    </source>
</reference>
<organism evidence="8 9">
    <name type="scientific">Candidatus Sulfuritelmatomonas gaucii</name>
    <dbReference type="NCBI Taxonomy" id="2043161"/>
    <lineage>
        <taxon>Bacteria</taxon>
        <taxon>Pseudomonadati</taxon>
        <taxon>Acidobacteriota</taxon>
        <taxon>Terriglobia</taxon>
        <taxon>Terriglobales</taxon>
        <taxon>Acidobacteriaceae</taxon>
        <taxon>Candidatus Sulfuritelmatomonas</taxon>
    </lineage>
</organism>
<feature type="region of interest" description="Disordered" evidence="6">
    <location>
        <begin position="126"/>
        <end position="181"/>
    </location>
</feature>
<protein>
    <recommendedName>
        <fullName evidence="10">EamA domain-containing protein</fullName>
    </recommendedName>
</protein>
<comment type="subcellular location">
    <subcellularLocation>
        <location evidence="1">Cell membrane</location>
        <topology evidence="1">Multi-pass membrane protein</topology>
    </subcellularLocation>
</comment>
<feature type="transmembrane region" description="Helical" evidence="7">
    <location>
        <begin position="80"/>
        <end position="100"/>
    </location>
</feature>
<dbReference type="PANTHER" id="PTHR30561">
    <property type="entry name" value="SMR FAMILY PROTON-DEPENDENT DRUG EFFLUX TRANSPORTER SUGE"/>
    <property type="match status" value="1"/>
</dbReference>
<evidence type="ECO:0000256" key="6">
    <source>
        <dbReference type="SAM" id="MobiDB-lite"/>
    </source>
</evidence>
<dbReference type="EMBL" id="OKRB01000113">
    <property type="protein sequence ID" value="SPE26322.1"/>
    <property type="molecule type" value="Genomic_DNA"/>
</dbReference>
<dbReference type="GO" id="GO:0022857">
    <property type="term" value="F:transmembrane transporter activity"/>
    <property type="evidence" value="ECO:0007669"/>
    <property type="project" value="InterPro"/>
</dbReference>
<dbReference type="AlphaFoldDB" id="A0A2N9LSU9"/>
<evidence type="ECO:0000256" key="1">
    <source>
        <dbReference type="ARBA" id="ARBA00004651"/>
    </source>
</evidence>
<keyword evidence="5 7" id="KW-0472">Membrane</keyword>
<evidence type="ECO:0000256" key="2">
    <source>
        <dbReference type="ARBA" id="ARBA00022475"/>
    </source>
</evidence>
<dbReference type="InterPro" id="IPR000390">
    <property type="entry name" value="Small_drug/metabolite_transptr"/>
</dbReference>
<keyword evidence="3 7" id="KW-0812">Transmembrane</keyword>
<gene>
    <name evidence="8" type="ORF">SBA5_540080</name>
</gene>
<dbReference type="InterPro" id="IPR037185">
    <property type="entry name" value="EmrE-like"/>
</dbReference>
<keyword evidence="2" id="KW-1003">Cell membrane</keyword>
<keyword evidence="4 7" id="KW-1133">Transmembrane helix</keyword>
<feature type="transmembrane region" description="Helical" evidence="7">
    <location>
        <begin position="106"/>
        <end position="123"/>
    </location>
</feature>